<keyword evidence="5" id="KW-0472">Membrane</keyword>
<dbReference type="HOGENOM" id="CLU_051246_0_0_1"/>
<dbReference type="STRING" id="135651.G0N825"/>
<dbReference type="InParanoid" id="G0N825"/>
<dbReference type="PANTHER" id="PTHR47156">
    <property type="entry name" value="PROTEIN CBG20824"/>
    <property type="match status" value="1"/>
</dbReference>
<dbReference type="eggNOG" id="KOG4185">
    <property type="taxonomic scope" value="Eukaryota"/>
</dbReference>
<proteinExistence type="predicted"/>
<evidence type="ECO:0000256" key="4">
    <source>
        <dbReference type="PROSITE-ProRule" id="PRU00175"/>
    </source>
</evidence>
<dbReference type="Gene3D" id="3.30.40.10">
    <property type="entry name" value="Zinc/RING finger domain, C3HC4 (zinc finger)"/>
    <property type="match status" value="1"/>
</dbReference>
<dbReference type="SUPFAM" id="SSF57850">
    <property type="entry name" value="RING/U-box"/>
    <property type="match status" value="1"/>
</dbReference>
<keyword evidence="5" id="KW-1133">Transmembrane helix</keyword>
<evidence type="ECO:0000256" key="5">
    <source>
        <dbReference type="SAM" id="Phobius"/>
    </source>
</evidence>
<dbReference type="InterPro" id="IPR027370">
    <property type="entry name" value="Znf-RING_euk"/>
</dbReference>
<evidence type="ECO:0000313" key="7">
    <source>
        <dbReference type="EMBL" id="EGT55065.1"/>
    </source>
</evidence>
<feature type="domain" description="RING-type" evidence="6">
    <location>
        <begin position="249"/>
        <end position="296"/>
    </location>
</feature>
<dbReference type="OrthoDB" id="6105938at2759"/>
<protein>
    <recommendedName>
        <fullName evidence="6">RING-type domain-containing protein</fullName>
    </recommendedName>
</protein>
<accession>G0N825</accession>
<keyword evidence="3" id="KW-0862">Zinc</keyword>
<evidence type="ECO:0000256" key="2">
    <source>
        <dbReference type="ARBA" id="ARBA00022771"/>
    </source>
</evidence>
<reference evidence="8" key="1">
    <citation type="submission" date="2011-07" db="EMBL/GenBank/DDBJ databases">
        <authorList>
            <consortium name="Caenorhabditis brenneri Sequencing and Analysis Consortium"/>
            <person name="Wilson R.K."/>
        </authorList>
    </citation>
    <scope>NUCLEOTIDE SEQUENCE [LARGE SCALE GENOMIC DNA]</scope>
    <source>
        <strain evidence="8">PB2801</strain>
    </source>
</reference>
<organism evidence="8">
    <name type="scientific">Caenorhabditis brenneri</name>
    <name type="common">Nematode worm</name>
    <dbReference type="NCBI Taxonomy" id="135651"/>
    <lineage>
        <taxon>Eukaryota</taxon>
        <taxon>Metazoa</taxon>
        <taxon>Ecdysozoa</taxon>
        <taxon>Nematoda</taxon>
        <taxon>Chromadorea</taxon>
        <taxon>Rhabditida</taxon>
        <taxon>Rhabditina</taxon>
        <taxon>Rhabditomorpha</taxon>
        <taxon>Rhabditoidea</taxon>
        <taxon>Rhabditidae</taxon>
        <taxon>Peloderinae</taxon>
        <taxon>Caenorhabditis</taxon>
    </lineage>
</organism>
<evidence type="ECO:0000256" key="3">
    <source>
        <dbReference type="ARBA" id="ARBA00022833"/>
    </source>
</evidence>
<dbReference type="GO" id="GO:0008270">
    <property type="term" value="F:zinc ion binding"/>
    <property type="evidence" value="ECO:0007669"/>
    <property type="project" value="UniProtKB-KW"/>
</dbReference>
<dbReference type="EMBL" id="GL379849">
    <property type="protein sequence ID" value="EGT55065.1"/>
    <property type="molecule type" value="Genomic_DNA"/>
</dbReference>
<gene>
    <name evidence="7" type="ORF">CAEBREN_14922</name>
</gene>
<dbReference type="Pfam" id="PF13445">
    <property type="entry name" value="zf-RING_UBOX"/>
    <property type="match status" value="1"/>
</dbReference>
<keyword evidence="8" id="KW-1185">Reference proteome</keyword>
<name>G0N825_CAEBE</name>
<keyword evidence="2 4" id="KW-0863">Zinc-finger</keyword>
<evidence type="ECO:0000313" key="8">
    <source>
        <dbReference type="Proteomes" id="UP000008068"/>
    </source>
</evidence>
<dbReference type="InterPro" id="IPR013083">
    <property type="entry name" value="Znf_RING/FYVE/PHD"/>
</dbReference>
<dbReference type="InterPro" id="IPR052667">
    <property type="entry name" value="E3_ubiquitin-ligase_RING"/>
</dbReference>
<feature type="transmembrane region" description="Helical" evidence="5">
    <location>
        <begin position="14"/>
        <end position="35"/>
    </location>
</feature>
<evidence type="ECO:0000259" key="6">
    <source>
        <dbReference type="PROSITE" id="PS50089"/>
    </source>
</evidence>
<dbReference type="InterPro" id="IPR001841">
    <property type="entry name" value="Znf_RING"/>
</dbReference>
<dbReference type="PROSITE" id="PS50089">
    <property type="entry name" value="ZF_RING_2"/>
    <property type="match status" value="1"/>
</dbReference>
<dbReference type="OMA" id="FENTENQ"/>
<feature type="transmembrane region" description="Helical" evidence="5">
    <location>
        <begin position="115"/>
        <end position="135"/>
    </location>
</feature>
<dbReference type="AlphaFoldDB" id="G0N825"/>
<dbReference type="Proteomes" id="UP000008068">
    <property type="component" value="Unassembled WGS sequence"/>
</dbReference>
<keyword evidence="5" id="KW-0812">Transmembrane</keyword>
<feature type="transmembrane region" description="Helical" evidence="5">
    <location>
        <begin position="155"/>
        <end position="172"/>
    </location>
</feature>
<keyword evidence="1" id="KW-0479">Metal-binding</keyword>
<feature type="transmembrane region" description="Helical" evidence="5">
    <location>
        <begin position="184"/>
        <end position="208"/>
    </location>
</feature>
<dbReference type="PANTHER" id="PTHR47156:SF7">
    <property type="entry name" value="RING-TYPE DOMAIN-CONTAINING PROTEIN"/>
    <property type="match status" value="1"/>
</dbReference>
<dbReference type="SMART" id="SM00184">
    <property type="entry name" value="RING"/>
    <property type="match status" value="1"/>
</dbReference>
<feature type="transmembrane region" description="Helical" evidence="5">
    <location>
        <begin position="90"/>
        <end position="109"/>
    </location>
</feature>
<sequence length="330" mass="37910">MASKKKEDEVVPDLPQFVLIIYSVVLVGIIFYGLYRIPFGGPITGEEYSFAVPVVISWIVTLAFIQMFIEFLKVCHRHAQLTRFRRCQSFLLMSTGLCAFFGFVPRVVVFFNQEWFMWYSIYVSLFGIVVSFCHYASFHSEVCKIIRSWTDGCSWKLFLTQLAFMVALFYYLDKSKHFNDSHSAAIFICHLGFSFVCAVATIDFCYLWRGMIMMNLHLNDEHQKAAAEFYGLPVIHDGQSEELESVFICEVCNKNYNQTNQTPRMLKECGHTICEECGDKMLKKNNEQFLNCPQCKMVTLVHGPAALLPKNAIVMDSMAPKNIKNPVEVV</sequence>
<feature type="transmembrane region" description="Helical" evidence="5">
    <location>
        <begin position="50"/>
        <end position="69"/>
    </location>
</feature>
<evidence type="ECO:0000256" key="1">
    <source>
        <dbReference type="ARBA" id="ARBA00022723"/>
    </source>
</evidence>